<keyword evidence="3" id="KW-0378">Hydrolase</keyword>
<dbReference type="InterPro" id="IPR008475">
    <property type="entry name" value="PLipase_C_C"/>
</dbReference>
<dbReference type="NCBIfam" id="TIGR03396">
    <property type="entry name" value="PC_PLC"/>
    <property type="match status" value="1"/>
</dbReference>
<dbReference type="CDD" id="cd16014">
    <property type="entry name" value="PLC"/>
    <property type="match status" value="1"/>
</dbReference>
<dbReference type="Proteomes" id="UP000323560">
    <property type="component" value="Chromosome"/>
</dbReference>
<dbReference type="GO" id="GO:0016042">
    <property type="term" value="P:lipid catabolic process"/>
    <property type="evidence" value="ECO:0007669"/>
    <property type="project" value="InterPro"/>
</dbReference>
<evidence type="ECO:0000313" key="6">
    <source>
        <dbReference type="Proteomes" id="UP000323560"/>
    </source>
</evidence>
<dbReference type="GO" id="GO:0034480">
    <property type="term" value="F:phosphatidylcholine phospholipase C activity"/>
    <property type="evidence" value="ECO:0007669"/>
    <property type="project" value="UniProtKB-EC"/>
</dbReference>
<organism evidence="5 6">
    <name type="scientific">Gluconobacter thailandicus</name>
    <dbReference type="NCBI Taxonomy" id="257438"/>
    <lineage>
        <taxon>Bacteria</taxon>
        <taxon>Pseudomonadati</taxon>
        <taxon>Pseudomonadota</taxon>
        <taxon>Alphaproteobacteria</taxon>
        <taxon>Acetobacterales</taxon>
        <taxon>Acetobacteraceae</taxon>
        <taxon>Gluconobacter</taxon>
    </lineage>
</organism>
<accession>A0AAP9EVI3</accession>
<dbReference type="EC" id="3.1.4.3" evidence="2"/>
<dbReference type="EMBL" id="CP043043">
    <property type="protein sequence ID" value="QEH97107.1"/>
    <property type="molecule type" value="Genomic_DNA"/>
</dbReference>
<evidence type="ECO:0000256" key="3">
    <source>
        <dbReference type="ARBA" id="ARBA00022801"/>
    </source>
</evidence>
<dbReference type="InterPro" id="IPR007312">
    <property type="entry name" value="Phosphoesterase"/>
</dbReference>
<evidence type="ECO:0000259" key="4">
    <source>
        <dbReference type="Pfam" id="PF05506"/>
    </source>
</evidence>
<protein>
    <recommendedName>
        <fullName evidence="2">phospholipase C</fullName>
        <ecNumber evidence="2">3.1.4.3</ecNumber>
    </recommendedName>
</protein>
<name>A0AAP9EVI3_GLUTH</name>
<proteinExistence type="inferred from homology"/>
<feature type="domain" description="Bacterial phospholipase C C-terminal" evidence="4">
    <location>
        <begin position="499"/>
        <end position="571"/>
    </location>
</feature>
<reference evidence="5 6" key="1">
    <citation type="submission" date="2019-08" db="EMBL/GenBank/DDBJ databases">
        <title>Gluconobacter frateurii HD924 genome.</title>
        <authorList>
            <person name="Liu Y."/>
            <person name="Zhang P."/>
        </authorList>
    </citation>
    <scope>NUCLEOTIDE SEQUENCE [LARGE SCALE GENOMIC DNA]</scope>
    <source>
        <strain evidence="5 6">HD924</strain>
    </source>
</reference>
<gene>
    <name evidence="5" type="ORF">FXF46_13275</name>
</gene>
<dbReference type="RefSeq" id="WP_148620815.1">
    <property type="nucleotide sequence ID" value="NZ_CP043043.1"/>
</dbReference>
<evidence type="ECO:0000313" key="5">
    <source>
        <dbReference type="EMBL" id="QEH97107.1"/>
    </source>
</evidence>
<dbReference type="PROSITE" id="PS51318">
    <property type="entry name" value="TAT"/>
    <property type="match status" value="1"/>
</dbReference>
<dbReference type="AlphaFoldDB" id="A0AAP9EVI3"/>
<dbReference type="Gene3D" id="3.40.720.10">
    <property type="entry name" value="Alkaline Phosphatase, subunit A"/>
    <property type="match status" value="1"/>
</dbReference>
<comment type="similarity">
    <text evidence="1">Belongs to the bacterial phospholipase C family.</text>
</comment>
<dbReference type="Pfam" id="PF04185">
    <property type="entry name" value="Phosphoesterase"/>
    <property type="match status" value="1"/>
</dbReference>
<dbReference type="InterPro" id="IPR017767">
    <property type="entry name" value="PC-PLC"/>
</dbReference>
<sequence length="675" mass="74275">MTGPLSSRRRFLELGAALAAAGSLPGNLRQALAVPANRKTGTIQDVEHVVILMQENRSFDHYFGCLQGVRGYGDPRATHQPDGTSVFAQKTAKGSTVLPFRMNTVHTSSACIASLDHSWKGSQKVWNEWDCWIPHKTTMTMGHFTRRDIPYYYALADAFTICDAYHCSIFGPTNPNRLFLFSGTNGLSVGHDGKQAVENVDDGNVSADMHRDNPKFQSFPWTTYAEELQKAGVSWKVYQEYDNFGDNALAGFAAFRGLSEQSWQYQKGRRIVEGSTAENATTSEGRFLIEAFEKDIAAGTLPQVSWIVPAAALSEHPNAPPGYGEHLISRLMDVFVRHPEVWSKTVFILNYDENDGFFDHVPPPVPALYGDEGSSTVSVTGESYHGISVGLGPRVPALLISPWSKGGRVNSEVFDHTSVLMFLEKRFGVRAPNITPWRRAICGDLTSAFDFSAQDTRWQADLPNTDDYMPQTRKSCMLPPPLVPQYQTLPRQEEGQRITCALPYRLAADLMVSSEKAEIILSNTGAKGAVFRFSGQGPSRHYTVGGGATLSIPLHPHDDFTLSGPNGFYRSGKSISGLQVRVCEEPEGVTLFLTNILSEETELAVEDAYGATADWTALLMPGQELSRFYPLAGSDFWYDLTVASRKGGTAGHIQVAGHVEIGRPSRTDPLMSRRS</sequence>
<dbReference type="Pfam" id="PF05506">
    <property type="entry name" value="PLipase_C_C"/>
    <property type="match status" value="1"/>
</dbReference>
<dbReference type="InterPro" id="IPR006311">
    <property type="entry name" value="TAT_signal"/>
</dbReference>
<dbReference type="PANTHER" id="PTHR31956">
    <property type="entry name" value="NON-SPECIFIC PHOSPHOLIPASE C4-RELATED"/>
    <property type="match status" value="1"/>
</dbReference>
<dbReference type="PANTHER" id="PTHR31956:SF1">
    <property type="entry name" value="NON-SPECIFIC PHOSPHOLIPASE C1"/>
    <property type="match status" value="1"/>
</dbReference>
<dbReference type="KEGG" id="gti:FXF46_13275"/>
<dbReference type="InterPro" id="IPR017850">
    <property type="entry name" value="Alkaline_phosphatase_core_sf"/>
</dbReference>
<evidence type="ECO:0000256" key="1">
    <source>
        <dbReference type="ARBA" id="ARBA00009717"/>
    </source>
</evidence>
<evidence type="ECO:0000256" key="2">
    <source>
        <dbReference type="ARBA" id="ARBA00012018"/>
    </source>
</evidence>